<name>A0A1Y1WID7_9FUNG</name>
<comment type="caution">
    <text evidence="1">The sequence shown here is derived from an EMBL/GenBank/DDBJ whole genome shotgun (WGS) entry which is preliminary data.</text>
</comment>
<dbReference type="RefSeq" id="XP_040746428.1">
    <property type="nucleotide sequence ID" value="XM_040892199.1"/>
</dbReference>
<dbReference type="Proteomes" id="UP000193922">
    <property type="component" value="Unassembled WGS sequence"/>
</dbReference>
<dbReference type="EMBL" id="MCFD01000002">
    <property type="protein sequence ID" value="ORX73088.1"/>
    <property type="molecule type" value="Genomic_DNA"/>
</dbReference>
<evidence type="ECO:0000313" key="2">
    <source>
        <dbReference type="Proteomes" id="UP000193922"/>
    </source>
</evidence>
<dbReference type="GeneID" id="63808847"/>
<evidence type="ECO:0000313" key="1">
    <source>
        <dbReference type="EMBL" id="ORX73088.1"/>
    </source>
</evidence>
<keyword evidence="2" id="KW-1185">Reference proteome</keyword>
<sequence>MELKQMLVTGTGAFTCDTHLVVYTYGSIAAGGGSSAERININLLARCRNAGRELWGRFDTSRELWGGLNTSWELGRSLDTSRELSRGFNTSRELSRRLDTSWELGWSLNASRKLGRRLNTSRELGWSLNASWKLSGDSRTGGLLIRGLRKSDGGK</sequence>
<accession>A0A1Y1WID7</accession>
<protein>
    <submittedName>
        <fullName evidence="1">Uncharacterized protein</fullName>
    </submittedName>
</protein>
<dbReference type="AlphaFoldDB" id="A0A1Y1WID7"/>
<proteinExistence type="predicted"/>
<reference evidence="1 2" key="1">
    <citation type="submission" date="2016-07" db="EMBL/GenBank/DDBJ databases">
        <title>Pervasive Adenine N6-methylation of Active Genes in Fungi.</title>
        <authorList>
            <consortium name="DOE Joint Genome Institute"/>
            <person name="Mondo S.J."/>
            <person name="Dannebaum R.O."/>
            <person name="Kuo R.C."/>
            <person name="Labutti K."/>
            <person name="Haridas S."/>
            <person name="Kuo A."/>
            <person name="Salamov A."/>
            <person name="Ahrendt S.R."/>
            <person name="Lipzen A."/>
            <person name="Sullivan W."/>
            <person name="Andreopoulos W.B."/>
            <person name="Clum A."/>
            <person name="Lindquist E."/>
            <person name="Daum C."/>
            <person name="Ramamoorthy G.K."/>
            <person name="Gryganskyi A."/>
            <person name="Culley D."/>
            <person name="Magnuson J.K."/>
            <person name="James T.Y."/>
            <person name="O'Malley M.A."/>
            <person name="Stajich J.E."/>
            <person name="Spatafora J.W."/>
            <person name="Visel A."/>
            <person name="Grigoriev I.V."/>
        </authorList>
    </citation>
    <scope>NUCLEOTIDE SEQUENCE [LARGE SCALE GENOMIC DNA]</scope>
    <source>
        <strain evidence="1 2">ATCC 12442</strain>
    </source>
</reference>
<gene>
    <name evidence="1" type="ORF">DL89DRAFT_87865</name>
</gene>
<organism evidence="1 2">
    <name type="scientific">Linderina pennispora</name>
    <dbReference type="NCBI Taxonomy" id="61395"/>
    <lineage>
        <taxon>Eukaryota</taxon>
        <taxon>Fungi</taxon>
        <taxon>Fungi incertae sedis</taxon>
        <taxon>Zoopagomycota</taxon>
        <taxon>Kickxellomycotina</taxon>
        <taxon>Kickxellomycetes</taxon>
        <taxon>Kickxellales</taxon>
        <taxon>Kickxellaceae</taxon>
        <taxon>Linderina</taxon>
    </lineage>
</organism>